<dbReference type="PANTHER" id="PTHR12496:SF9">
    <property type="entry name" value="METHYLTRANSFERASE-LIKE PROTEIN 25-RELATED"/>
    <property type="match status" value="1"/>
</dbReference>
<dbReference type="InterPro" id="IPR052220">
    <property type="entry name" value="METTL25"/>
</dbReference>
<evidence type="ECO:0000259" key="1">
    <source>
        <dbReference type="Pfam" id="PF13679"/>
    </source>
</evidence>
<organism evidence="2 3">
    <name type="scientific">Polypedilum vanderplanki</name>
    <name type="common">Sleeping chironomid midge</name>
    <dbReference type="NCBI Taxonomy" id="319348"/>
    <lineage>
        <taxon>Eukaryota</taxon>
        <taxon>Metazoa</taxon>
        <taxon>Ecdysozoa</taxon>
        <taxon>Arthropoda</taxon>
        <taxon>Hexapoda</taxon>
        <taxon>Insecta</taxon>
        <taxon>Pterygota</taxon>
        <taxon>Neoptera</taxon>
        <taxon>Endopterygota</taxon>
        <taxon>Diptera</taxon>
        <taxon>Nematocera</taxon>
        <taxon>Chironomoidea</taxon>
        <taxon>Chironomidae</taxon>
        <taxon>Chironominae</taxon>
        <taxon>Polypedilum</taxon>
        <taxon>Polypedilum</taxon>
    </lineage>
</organism>
<dbReference type="EMBL" id="JADBJN010000002">
    <property type="protein sequence ID" value="KAG5676349.1"/>
    <property type="molecule type" value="Genomic_DNA"/>
</dbReference>
<proteinExistence type="predicted"/>
<evidence type="ECO:0000313" key="3">
    <source>
        <dbReference type="Proteomes" id="UP001107558"/>
    </source>
</evidence>
<feature type="domain" description="Methyltransferase" evidence="1">
    <location>
        <begin position="130"/>
        <end position="298"/>
    </location>
</feature>
<comment type="caution">
    <text evidence="2">The sequence shown here is derived from an EMBL/GenBank/DDBJ whole genome shotgun (WGS) entry which is preliminary data.</text>
</comment>
<protein>
    <recommendedName>
        <fullName evidence="1">Methyltransferase domain-containing protein</fullName>
    </recommendedName>
</protein>
<gene>
    <name evidence="2" type="ORF">PVAND_006191</name>
</gene>
<dbReference type="PANTHER" id="PTHR12496">
    <property type="entry name" value="CGI-41 METHYLTRANSFERASE"/>
    <property type="match status" value="1"/>
</dbReference>
<dbReference type="OrthoDB" id="10258156at2759"/>
<keyword evidence="3" id="KW-1185">Reference proteome</keyword>
<dbReference type="AlphaFoldDB" id="A0A9J6C380"/>
<sequence>MILKVQHNLDRIINHLEPVKEFANIHMVAWLCDNLYEKFVDEKIRNEINGFNDVNSAIQLFFNQDNAPPNLIKKHPNLYKHILHEKTFYLENLEDKLYLTADELMQEFQRINIPKAESLNINVREFMKEKKNHEVEAAAKIIGTMSKSRDQEKLIVVEYGDGKGYLTTRLSLEYNLKTLGIDGNVNNTLEAEIRNEKLTKIWKHLVKKGAERSNVKSPIIDETKLNPNNYKTISSLIYADTNLNKLVENAFPDQDISELCLIGLHACGNLSSNSLKHFVSNDKIKLLMNVSCCYNLLFEEFTIDYFNNKERKIDKENDYGFPLSDFLRKKKYSIGRNARMLATQSMERIVHQVNRPDESLYHRAIFEKVLRERFRKGKEIHVFTLGKIRRVKNLEDYLRRACERLEITYDLTPEELEKLEKEHLYDKELMTFHYFVRLLYARTIETIIHLDRYLYLLENNIKHVYLVRIFDSVISPRNLAIVGIKD</sequence>
<dbReference type="Pfam" id="PF13679">
    <property type="entry name" value="Methyltransf_32"/>
    <property type="match status" value="1"/>
</dbReference>
<name>A0A9J6C380_POLVA</name>
<accession>A0A9J6C380</accession>
<evidence type="ECO:0000313" key="2">
    <source>
        <dbReference type="EMBL" id="KAG5676349.1"/>
    </source>
</evidence>
<dbReference type="InterPro" id="IPR025714">
    <property type="entry name" value="Methyltranfer_dom"/>
</dbReference>
<reference evidence="2" key="1">
    <citation type="submission" date="2021-03" db="EMBL/GenBank/DDBJ databases">
        <title>Chromosome level genome of the anhydrobiotic midge Polypedilum vanderplanki.</title>
        <authorList>
            <person name="Yoshida Y."/>
            <person name="Kikawada T."/>
            <person name="Gusev O."/>
        </authorList>
    </citation>
    <scope>NUCLEOTIDE SEQUENCE</scope>
    <source>
        <strain evidence="2">NIAS01</strain>
        <tissue evidence="2">Whole body or cell culture</tissue>
    </source>
</reference>
<dbReference type="Proteomes" id="UP001107558">
    <property type="component" value="Chromosome 2"/>
</dbReference>